<dbReference type="InterPro" id="IPR052165">
    <property type="entry name" value="Membrane_assoc_protease"/>
</dbReference>
<evidence type="ECO:0000313" key="9">
    <source>
        <dbReference type="Proteomes" id="UP000824002"/>
    </source>
</evidence>
<keyword evidence="4 5" id="KW-0472">Membrane</keyword>
<feature type="domain" description="NfeD integral membrane" evidence="7">
    <location>
        <begin position="10"/>
        <end position="78"/>
    </location>
</feature>
<evidence type="ECO:0000256" key="2">
    <source>
        <dbReference type="ARBA" id="ARBA00022692"/>
    </source>
</evidence>
<evidence type="ECO:0000256" key="4">
    <source>
        <dbReference type="ARBA" id="ARBA00023136"/>
    </source>
</evidence>
<dbReference type="Proteomes" id="UP000824002">
    <property type="component" value="Unassembled WGS sequence"/>
</dbReference>
<proteinExistence type="predicted"/>
<keyword evidence="2 5" id="KW-0812">Transmembrane</keyword>
<reference evidence="8" key="1">
    <citation type="submission" date="2020-10" db="EMBL/GenBank/DDBJ databases">
        <authorList>
            <person name="Gilroy R."/>
        </authorList>
    </citation>
    <scope>NUCLEOTIDE SEQUENCE</scope>
    <source>
        <strain evidence="8">CHK199-13235</strain>
    </source>
</reference>
<comment type="subcellular location">
    <subcellularLocation>
        <location evidence="1">Membrane</location>
        <topology evidence="1">Multi-pass membrane protein</topology>
    </subcellularLocation>
</comment>
<dbReference type="InterPro" id="IPR012340">
    <property type="entry name" value="NA-bd_OB-fold"/>
</dbReference>
<evidence type="ECO:0000256" key="3">
    <source>
        <dbReference type="ARBA" id="ARBA00022989"/>
    </source>
</evidence>
<dbReference type="EMBL" id="DVJP01000039">
    <property type="protein sequence ID" value="HIS76313.1"/>
    <property type="molecule type" value="Genomic_DNA"/>
</dbReference>
<dbReference type="AlphaFoldDB" id="A0A9D1K0Q6"/>
<evidence type="ECO:0000313" key="8">
    <source>
        <dbReference type="EMBL" id="HIS76313.1"/>
    </source>
</evidence>
<dbReference type="PANTHER" id="PTHR33507:SF3">
    <property type="entry name" value="INNER MEMBRANE PROTEIN YBBJ"/>
    <property type="match status" value="1"/>
</dbReference>
<reference evidence="8" key="2">
    <citation type="journal article" date="2021" name="PeerJ">
        <title>Extensive microbial diversity within the chicken gut microbiome revealed by metagenomics and culture.</title>
        <authorList>
            <person name="Gilroy R."/>
            <person name="Ravi A."/>
            <person name="Getino M."/>
            <person name="Pursley I."/>
            <person name="Horton D.L."/>
            <person name="Alikhan N.F."/>
            <person name="Baker D."/>
            <person name="Gharbi K."/>
            <person name="Hall N."/>
            <person name="Watson M."/>
            <person name="Adriaenssens E.M."/>
            <person name="Foster-Nyarko E."/>
            <person name="Jarju S."/>
            <person name="Secka A."/>
            <person name="Antonio M."/>
            <person name="Oren A."/>
            <person name="Chaudhuri R.R."/>
            <person name="La Ragione R."/>
            <person name="Hildebrand F."/>
            <person name="Pallen M.J."/>
        </authorList>
    </citation>
    <scope>NUCLEOTIDE SEQUENCE</scope>
    <source>
        <strain evidence="8">CHK199-13235</strain>
    </source>
</reference>
<sequence length="172" mass="18532">MDILEVFTNLSTWSVILFILGFLLVIVEMFNPGFGVPGALGIVFLIVGVIVTAETVEQGILMGVVILAILAVMLTIVLYSASKGRLSKKLILKDATDRQSGFSGTEDMKYLLGKSGKTVTPLRPAGCADLDGVRLDVVTRGEFIEKDVPVTVIEVEGNRIVVEPAKQPENQI</sequence>
<name>A0A9D1K0Q6_9FIRM</name>
<protein>
    <recommendedName>
        <fullName evidence="10">NfeD-like C-terminal domain-containing protein</fullName>
    </recommendedName>
</protein>
<keyword evidence="3 5" id="KW-1133">Transmembrane helix</keyword>
<feature type="transmembrane region" description="Helical" evidence="5">
    <location>
        <begin position="34"/>
        <end position="53"/>
    </location>
</feature>
<feature type="transmembrane region" description="Helical" evidence="5">
    <location>
        <begin position="6"/>
        <end position="27"/>
    </location>
</feature>
<dbReference type="Gene3D" id="2.40.50.140">
    <property type="entry name" value="Nucleic acid-binding proteins"/>
    <property type="match status" value="1"/>
</dbReference>
<evidence type="ECO:0000256" key="5">
    <source>
        <dbReference type="SAM" id="Phobius"/>
    </source>
</evidence>
<feature type="transmembrane region" description="Helical" evidence="5">
    <location>
        <begin position="59"/>
        <end position="81"/>
    </location>
</feature>
<evidence type="ECO:0000259" key="6">
    <source>
        <dbReference type="Pfam" id="PF01957"/>
    </source>
</evidence>
<evidence type="ECO:0000259" key="7">
    <source>
        <dbReference type="Pfam" id="PF24961"/>
    </source>
</evidence>
<evidence type="ECO:0000256" key="1">
    <source>
        <dbReference type="ARBA" id="ARBA00004141"/>
    </source>
</evidence>
<organism evidence="8 9">
    <name type="scientific">Candidatus Merdivicinus excrementipullorum</name>
    <dbReference type="NCBI Taxonomy" id="2840867"/>
    <lineage>
        <taxon>Bacteria</taxon>
        <taxon>Bacillati</taxon>
        <taxon>Bacillota</taxon>
        <taxon>Clostridia</taxon>
        <taxon>Eubacteriales</taxon>
        <taxon>Oscillospiraceae</taxon>
        <taxon>Oscillospiraceae incertae sedis</taxon>
        <taxon>Candidatus Merdivicinus</taxon>
    </lineage>
</organism>
<dbReference type="InterPro" id="IPR002810">
    <property type="entry name" value="NfeD-like_C"/>
</dbReference>
<dbReference type="GO" id="GO:0005886">
    <property type="term" value="C:plasma membrane"/>
    <property type="evidence" value="ECO:0007669"/>
    <property type="project" value="TreeGrafter"/>
</dbReference>
<accession>A0A9D1K0Q6</accession>
<gene>
    <name evidence="8" type="ORF">IAB51_05810</name>
</gene>
<dbReference type="InterPro" id="IPR056739">
    <property type="entry name" value="NfeD_membrane"/>
</dbReference>
<dbReference type="PANTHER" id="PTHR33507">
    <property type="entry name" value="INNER MEMBRANE PROTEIN YBBJ"/>
    <property type="match status" value="1"/>
</dbReference>
<feature type="domain" description="NfeD-like C-terminal" evidence="6">
    <location>
        <begin position="111"/>
        <end position="164"/>
    </location>
</feature>
<evidence type="ECO:0008006" key="10">
    <source>
        <dbReference type="Google" id="ProtNLM"/>
    </source>
</evidence>
<dbReference type="Pfam" id="PF24961">
    <property type="entry name" value="NfeD_membrane"/>
    <property type="match status" value="1"/>
</dbReference>
<comment type="caution">
    <text evidence="8">The sequence shown here is derived from an EMBL/GenBank/DDBJ whole genome shotgun (WGS) entry which is preliminary data.</text>
</comment>
<dbReference type="Pfam" id="PF01957">
    <property type="entry name" value="NfeD"/>
    <property type="match status" value="1"/>
</dbReference>